<evidence type="ECO:0000256" key="1">
    <source>
        <dbReference type="SAM" id="MobiDB-lite"/>
    </source>
</evidence>
<feature type="domain" description="DUF2207" evidence="3">
    <location>
        <begin position="41"/>
        <end position="192"/>
    </location>
</feature>
<evidence type="ECO:0000313" key="5">
    <source>
        <dbReference type="EMBL" id="KAA1421384.1"/>
    </source>
</evidence>
<dbReference type="AlphaFoldDB" id="A0A5B1LLN0"/>
<dbReference type="Pfam" id="PF09972">
    <property type="entry name" value="DUF2207"/>
    <property type="match status" value="1"/>
</dbReference>
<gene>
    <name evidence="5" type="ORF">F0U44_03535</name>
</gene>
<evidence type="ECO:0000259" key="4">
    <source>
        <dbReference type="Pfam" id="PF20990"/>
    </source>
</evidence>
<protein>
    <submittedName>
        <fullName evidence="5">DUF2207 domain-containing protein</fullName>
    </submittedName>
</protein>
<feature type="transmembrane region" description="Helical" evidence="2">
    <location>
        <begin position="259"/>
        <end position="281"/>
    </location>
</feature>
<dbReference type="InterPro" id="IPR018702">
    <property type="entry name" value="DUF2207"/>
</dbReference>
<keyword evidence="2" id="KW-1133">Transmembrane helix</keyword>
<comment type="caution">
    <text evidence="5">The sequence shown here is derived from an EMBL/GenBank/DDBJ whole genome shotgun (WGS) entry which is preliminary data.</text>
</comment>
<feature type="domain" description="Predicted membrane protein YciQ-like C-terminal" evidence="4">
    <location>
        <begin position="291"/>
        <end position="515"/>
    </location>
</feature>
<proteinExistence type="predicted"/>
<accession>A0A5B1LLN0</accession>
<organism evidence="5 6">
    <name type="scientific">Nocardioides humilatus</name>
    <dbReference type="NCBI Taxonomy" id="2607660"/>
    <lineage>
        <taxon>Bacteria</taxon>
        <taxon>Bacillati</taxon>
        <taxon>Actinomycetota</taxon>
        <taxon>Actinomycetes</taxon>
        <taxon>Propionibacteriales</taxon>
        <taxon>Nocardioidaceae</taxon>
        <taxon>Nocardioides</taxon>
    </lineage>
</organism>
<reference evidence="5 6" key="1">
    <citation type="submission" date="2019-09" db="EMBL/GenBank/DDBJ databases">
        <title>Nocardioides panacisoli sp. nov., isolated from the soil of a ginseng field.</title>
        <authorList>
            <person name="Cho C."/>
        </authorList>
    </citation>
    <scope>NUCLEOTIDE SEQUENCE [LARGE SCALE GENOMIC DNA]</scope>
    <source>
        <strain evidence="5 6">BN130099</strain>
    </source>
</reference>
<feature type="transmembrane region" description="Helical" evidence="2">
    <location>
        <begin position="406"/>
        <end position="426"/>
    </location>
</feature>
<reference evidence="5 6" key="2">
    <citation type="submission" date="2019-09" db="EMBL/GenBank/DDBJ databases">
        <authorList>
            <person name="Jin C."/>
        </authorList>
    </citation>
    <scope>NUCLEOTIDE SEQUENCE [LARGE SCALE GENOMIC DNA]</scope>
    <source>
        <strain evidence="5 6">BN130099</strain>
    </source>
</reference>
<sequence>MKRLIASAITFLVLVGVLCIPALFYDVDFESTDMTASEPTTIRAYKADFTVDEDGDLDVVETLTVNFPVSDRHGIFRFFDRVDSTDPDIRRIPEDFEATADGVDTDVKHTVEQGRYDNYRIGDADTTLSTGDHVYVLKYHMDAALTPGGNDVSTDSQFFWSLIPSGWQQDIDKAVLTVHLPAPAEDVQCLVGEGTVDDGADPCDVQGVGTQDLTIKAQGLSPHTPITLIAGQDVAPPEEATLPWAPRFDDVLGTNVSTFGVFALIALLFGGLGLLLNWLAYEREPRFPLMYAPPEGVGPAQAQFILKESVDRRAFVASLMQAAEHGAVDLQRSDIGWTISDKAGPQGWAGLDPITTSIAGLLSGPGSHFFAGKKDVHAGQVLQTQLSSFTAETKTWAIMNGLLSRAGMGGFGGLMVLLGFAATITFTFWRPFHLSVMGLPFAAFTAGAIALLQSGASTKRTPAGRELWSRIGGFKRILSTPSSKDRFDFSGRQELYTSYLPYAVAFDCAKEWAEKYRVEVGSEPPTPSYWYYGAGYNTVGFADSMVADFDSTLSSAISSYEATQSSSSSGGGGGFSGGGGGGGGGGGSW</sequence>
<evidence type="ECO:0000259" key="3">
    <source>
        <dbReference type="Pfam" id="PF09972"/>
    </source>
</evidence>
<feature type="region of interest" description="Disordered" evidence="1">
    <location>
        <begin position="563"/>
        <end position="589"/>
    </location>
</feature>
<feature type="transmembrane region" description="Helical" evidence="2">
    <location>
        <begin position="432"/>
        <end position="452"/>
    </location>
</feature>
<dbReference type="InterPro" id="IPR048389">
    <property type="entry name" value="YciQ-like_C"/>
</dbReference>
<feature type="compositionally biased region" description="Gly residues" evidence="1">
    <location>
        <begin position="569"/>
        <end position="589"/>
    </location>
</feature>
<keyword evidence="2" id="KW-0812">Transmembrane</keyword>
<dbReference type="Proteomes" id="UP000325003">
    <property type="component" value="Unassembled WGS sequence"/>
</dbReference>
<keyword evidence="6" id="KW-1185">Reference proteome</keyword>
<evidence type="ECO:0000313" key="6">
    <source>
        <dbReference type="Proteomes" id="UP000325003"/>
    </source>
</evidence>
<name>A0A5B1LLN0_9ACTN</name>
<keyword evidence="2" id="KW-0472">Membrane</keyword>
<dbReference type="RefSeq" id="WP_149726845.1">
    <property type="nucleotide sequence ID" value="NZ_VUJV01000001.1"/>
</dbReference>
<dbReference type="EMBL" id="VUJV01000001">
    <property type="protein sequence ID" value="KAA1421384.1"/>
    <property type="molecule type" value="Genomic_DNA"/>
</dbReference>
<evidence type="ECO:0000256" key="2">
    <source>
        <dbReference type="SAM" id="Phobius"/>
    </source>
</evidence>
<dbReference type="Pfam" id="PF20990">
    <property type="entry name" value="DUF2207_C"/>
    <property type="match status" value="1"/>
</dbReference>